<dbReference type="EnsemblPlants" id="AET2Gv20261200.1">
    <property type="protein sequence ID" value="AET2Gv20261200.1"/>
    <property type="gene ID" value="AET2Gv20261200"/>
</dbReference>
<reference evidence="3" key="2">
    <citation type="journal article" date="2017" name="Nat. Plants">
        <title>The Aegilops tauschii genome reveals multiple impacts of transposons.</title>
        <authorList>
            <person name="Zhao G."/>
            <person name="Zou C."/>
            <person name="Li K."/>
            <person name="Wang K."/>
            <person name="Li T."/>
            <person name="Gao L."/>
            <person name="Zhang X."/>
            <person name="Wang H."/>
            <person name="Yang Z."/>
            <person name="Liu X."/>
            <person name="Jiang W."/>
            <person name="Mao L."/>
            <person name="Kong X."/>
            <person name="Jiao Y."/>
            <person name="Jia J."/>
        </authorList>
    </citation>
    <scope>NUCLEOTIDE SEQUENCE [LARGE SCALE GENOMIC DNA]</scope>
    <source>
        <strain evidence="3">cv. AL8/78</strain>
    </source>
</reference>
<feature type="region of interest" description="Disordered" evidence="1">
    <location>
        <begin position="54"/>
        <end position="73"/>
    </location>
</feature>
<sequence length="715" mass="79666">MPAVKPPEWDAMSAKEQLLWYLERLCAQADEMSSVLGIARVGDPPVVTSLVDPAASTTTHASPTPVPDVSGSTTKVQEVLEVIQDAPPACIAMAHINCSTNGSNQVVATNSVNKVTTIYPEPVIDLSDKRVEQFTDSTVSAESLAVVTATVVSSNPGKYAAVEAPPDVLTTPAVPTSISSSTTKAKEVFEVAYDVPQDSITKTLVSYSTDCSNQVVATSSFRGHDLDISLPTRHQGLLMRPTPWPSFLADHMAEGNENRPTPWPSFQIGVPSEDKDDSCFSEKLFHEGKKWLSELCDCSITMAPPVQHSNLAITTAHLLLSMQKMVALSTERSSKKILQFMQFGPYELVCYKLQGPISSLFASVVVQTVFFAYTIDSLLPWEFGRCTIMGRATKCSGGYTVQFEPRPVFKFSQETIQLKPPWPSFSCDCRAVRVLSMSMRWKFLSIADLRASWTYLLSVHLTPCSGKKVVCWIYSVARAISVIRRLIDVRLKWWSKIPNGEPPDDCYSSVTPFSSLVTPSFYVVCSLESTEHQFLAIPEQVSELAGTFGLDKFLSTSNLVCEIQMHWKLSEHRARDLADQNEELCHIGDLVWNLRGYCIKILSVELWHWWSLTLDTDNSCFSKHLLHEGKHWFSELCSCSITSAPVLQHSWLATMAAPLCRRMREMGIGLHLIQFEQLLSFDKASINDQWQLDYDKHDVVCAIPRHEISRGAYRS</sequence>
<protein>
    <submittedName>
        <fullName evidence="2">Uncharacterized protein</fullName>
    </submittedName>
</protein>
<reference evidence="3" key="1">
    <citation type="journal article" date="2014" name="Science">
        <title>Ancient hybridizations among the ancestral genomes of bread wheat.</title>
        <authorList>
            <consortium name="International Wheat Genome Sequencing Consortium,"/>
            <person name="Marcussen T."/>
            <person name="Sandve S.R."/>
            <person name="Heier L."/>
            <person name="Spannagl M."/>
            <person name="Pfeifer M."/>
            <person name="Jakobsen K.S."/>
            <person name="Wulff B.B."/>
            <person name="Steuernagel B."/>
            <person name="Mayer K.F."/>
            <person name="Olsen O.A."/>
        </authorList>
    </citation>
    <scope>NUCLEOTIDE SEQUENCE [LARGE SCALE GENOMIC DNA]</scope>
    <source>
        <strain evidence="3">cv. AL8/78</strain>
    </source>
</reference>
<dbReference type="AlphaFoldDB" id="A0A453AUA3"/>
<keyword evidence="3" id="KW-1185">Reference proteome</keyword>
<evidence type="ECO:0000313" key="3">
    <source>
        <dbReference type="Proteomes" id="UP000015105"/>
    </source>
</evidence>
<name>A0A453AUA3_AEGTS</name>
<evidence type="ECO:0000256" key="1">
    <source>
        <dbReference type="SAM" id="MobiDB-lite"/>
    </source>
</evidence>
<feature type="compositionally biased region" description="Low complexity" evidence="1">
    <location>
        <begin position="54"/>
        <end position="63"/>
    </location>
</feature>
<reference evidence="2" key="4">
    <citation type="submission" date="2019-03" db="UniProtKB">
        <authorList>
            <consortium name="EnsemblPlants"/>
        </authorList>
    </citation>
    <scope>IDENTIFICATION</scope>
</reference>
<organism evidence="2 3">
    <name type="scientific">Aegilops tauschii subsp. strangulata</name>
    <name type="common">Goatgrass</name>
    <dbReference type="NCBI Taxonomy" id="200361"/>
    <lineage>
        <taxon>Eukaryota</taxon>
        <taxon>Viridiplantae</taxon>
        <taxon>Streptophyta</taxon>
        <taxon>Embryophyta</taxon>
        <taxon>Tracheophyta</taxon>
        <taxon>Spermatophyta</taxon>
        <taxon>Magnoliopsida</taxon>
        <taxon>Liliopsida</taxon>
        <taxon>Poales</taxon>
        <taxon>Poaceae</taxon>
        <taxon>BOP clade</taxon>
        <taxon>Pooideae</taxon>
        <taxon>Triticodae</taxon>
        <taxon>Triticeae</taxon>
        <taxon>Triticinae</taxon>
        <taxon>Aegilops</taxon>
    </lineage>
</organism>
<reference evidence="2" key="5">
    <citation type="journal article" date="2021" name="G3 (Bethesda)">
        <title>Aegilops tauschii genome assembly Aet v5.0 features greater sequence contiguity and improved annotation.</title>
        <authorList>
            <person name="Wang L."/>
            <person name="Zhu T."/>
            <person name="Rodriguez J.C."/>
            <person name="Deal K.R."/>
            <person name="Dubcovsky J."/>
            <person name="McGuire P.E."/>
            <person name="Lux T."/>
            <person name="Spannagl M."/>
            <person name="Mayer K.F.X."/>
            <person name="Baldrich P."/>
            <person name="Meyers B.C."/>
            <person name="Huo N."/>
            <person name="Gu Y.Q."/>
            <person name="Zhou H."/>
            <person name="Devos K.M."/>
            <person name="Bennetzen J.L."/>
            <person name="Unver T."/>
            <person name="Budak H."/>
            <person name="Gulick P.J."/>
            <person name="Galiba G."/>
            <person name="Kalapos B."/>
            <person name="Nelson D.R."/>
            <person name="Li P."/>
            <person name="You F.M."/>
            <person name="Luo M.C."/>
            <person name="Dvorak J."/>
        </authorList>
    </citation>
    <scope>NUCLEOTIDE SEQUENCE [LARGE SCALE GENOMIC DNA]</scope>
    <source>
        <strain evidence="2">cv. AL8/78</strain>
    </source>
</reference>
<dbReference type="Proteomes" id="UP000015105">
    <property type="component" value="Chromosome 2D"/>
</dbReference>
<reference evidence="2" key="3">
    <citation type="journal article" date="2017" name="Nature">
        <title>Genome sequence of the progenitor of the wheat D genome Aegilops tauschii.</title>
        <authorList>
            <person name="Luo M.C."/>
            <person name="Gu Y.Q."/>
            <person name="Puiu D."/>
            <person name="Wang H."/>
            <person name="Twardziok S.O."/>
            <person name="Deal K.R."/>
            <person name="Huo N."/>
            <person name="Zhu T."/>
            <person name="Wang L."/>
            <person name="Wang Y."/>
            <person name="McGuire P.E."/>
            <person name="Liu S."/>
            <person name="Long H."/>
            <person name="Ramasamy R.K."/>
            <person name="Rodriguez J.C."/>
            <person name="Van S.L."/>
            <person name="Yuan L."/>
            <person name="Wang Z."/>
            <person name="Xia Z."/>
            <person name="Xiao L."/>
            <person name="Anderson O.D."/>
            <person name="Ouyang S."/>
            <person name="Liang Y."/>
            <person name="Zimin A.V."/>
            <person name="Pertea G."/>
            <person name="Qi P."/>
            <person name="Bennetzen J.L."/>
            <person name="Dai X."/>
            <person name="Dawson M.W."/>
            <person name="Muller H.G."/>
            <person name="Kugler K."/>
            <person name="Rivarola-Duarte L."/>
            <person name="Spannagl M."/>
            <person name="Mayer K.F.X."/>
            <person name="Lu F.H."/>
            <person name="Bevan M.W."/>
            <person name="Leroy P."/>
            <person name="Li P."/>
            <person name="You F.M."/>
            <person name="Sun Q."/>
            <person name="Liu Z."/>
            <person name="Lyons E."/>
            <person name="Wicker T."/>
            <person name="Salzberg S.L."/>
            <person name="Devos K.M."/>
            <person name="Dvorak J."/>
        </authorList>
    </citation>
    <scope>NUCLEOTIDE SEQUENCE [LARGE SCALE GENOMIC DNA]</scope>
    <source>
        <strain evidence="2">cv. AL8/78</strain>
    </source>
</reference>
<proteinExistence type="predicted"/>
<evidence type="ECO:0000313" key="2">
    <source>
        <dbReference type="EnsemblPlants" id="AET2Gv20261200.1"/>
    </source>
</evidence>
<accession>A0A453AUA3</accession>
<dbReference type="Gramene" id="AET2Gv20261200.1">
    <property type="protein sequence ID" value="AET2Gv20261200.1"/>
    <property type="gene ID" value="AET2Gv20261200"/>
</dbReference>